<dbReference type="InterPro" id="IPR036611">
    <property type="entry name" value="Trigger_fac_ribosome-bd_sf"/>
</dbReference>
<dbReference type="GO" id="GO:0051301">
    <property type="term" value="P:cell division"/>
    <property type="evidence" value="ECO:0007669"/>
    <property type="project" value="UniProtKB-KW"/>
</dbReference>
<evidence type="ECO:0000256" key="9">
    <source>
        <dbReference type="ARBA" id="ARBA00023306"/>
    </source>
</evidence>
<comment type="similarity">
    <text evidence="2 11 13">Belongs to the FKBP-type PPIase family. Tig subfamily.</text>
</comment>
<dbReference type="GO" id="GO:0043335">
    <property type="term" value="P:protein unfolding"/>
    <property type="evidence" value="ECO:0007669"/>
    <property type="project" value="TreeGrafter"/>
</dbReference>
<protein>
    <recommendedName>
        <fullName evidence="4 11">Trigger factor</fullName>
        <shortName evidence="11">TF</shortName>
        <ecNumber evidence="3 11">5.2.1.8</ecNumber>
    </recommendedName>
    <alternativeName>
        <fullName evidence="10 11">PPIase</fullName>
    </alternativeName>
</protein>
<dbReference type="HAMAP" id="MF_00303">
    <property type="entry name" value="Trigger_factor_Tig"/>
    <property type="match status" value="1"/>
</dbReference>
<evidence type="ECO:0000256" key="5">
    <source>
        <dbReference type="ARBA" id="ARBA00022618"/>
    </source>
</evidence>
<dbReference type="Proteomes" id="UP000316688">
    <property type="component" value="Unassembled WGS sequence"/>
</dbReference>
<dbReference type="Pfam" id="PF00254">
    <property type="entry name" value="FKBP_C"/>
    <property type="match status" value="1"/>
</dbReference>
<dbReference type="GO" id="GO:0051083">
    <property type="term" value="P:'de novo' cotranslational protein folding"/>
    <property type="evidence" value="ECO:0007669"/>
    <property type="project" value="TreeGrafter"/>
</dbReference>
<dbReference type="Gene3D" id="3.10.50.40">
    <property type="match status" value="1"/>
</dbReference>
<keyword evidence="6 11" id="KW-0697">Rotamase</keyword>
<evidence type="ECO:0000256" key="8">
    <source>
        <dbReference type="ARBA" id="ARBA00023235"/>
    </source>
</evidence>
<keyword evidence="17" id="KW-1185">Reference proteome</keyword>
<keyword evidence="5 11" id="KW-0132">Cell division</keyword>
<evidence type="ECO:0000256" key="12">
    <source>
        <dbReference type="PROSITE-ProRule" id="PRU00277"/>
    </source>
</evidence>
<accession>A0A557RK25</accession>
<evidence type="ECO:0000256" key="1">
    <source>
        <dbReference type="ARBA" id="ARBA00000971"/>
    </source>
</evidence>
<sequence length="447" mass="50172">MQVSVESGDGLQRTLKVQVPSEQVDGKVDEKLREMRGQVRLQGFRPGKVPMKVVEKRYGPQVRSEVLDEVVRTTYSEALEQESLRPAGTPDIQPLTVEPGKDLEYEARFEVIPDIEVEGIESIELERPAVDIEAADVDRILDRLRRQHAEYTEVERAAAEGDRVTIDFDGRVDGEEFEGNQGEDVEVTLGDGQMPGPFEEALTGMQAGDQKTIRYTFPDGFPDTTIAGREAEFAVTMKKVEAPELPEADEAFAETLGIEGGVEALRTRIAESLERERDQAVRSRIKNQVMSALVERHEVTLPRTLVDQEIEQVREQTLEQMRQAGAAGDDPDLPADRFEEEAQRRVKLGLLVNEVVRANSIEIDPERMQSALQRIAAGYEQPQQVMQHYLQNQEAMQSLQLQVMEDQVVDWVLERASVVEKPMSLDALTSGVEDEDSTETKNGQESE</sequence>
<reference evidence="16 17" key="1">
    <citation type="submission" date="2019-07" db="EMBL/GenBank/DDBJ databases">
        <title>Reclasification of Spiribacter aquaticus.</title>
        <authorList>
            <person name="Leon M.J."/>
            <person name="Sanchez-Porro C."/>
            <person name="Ventosa A."/>
        </authorList>
    </citation>
    <scope>NUCLEOTIDE SEQUENCE [LARGE SCALE GENOMIC DNA]</scope>
    <source>
        <strain evidence="16 17">SP30</strain>
    </source>
</reference>
<name>A0A557RK25_9GAMM</name>
<dbReference type="PANTHER" id="PTHR30560:SF3">
    <property type="entry name" value="TRIGGER FACTOR-LIKE PROTEIN TIG, CHLOROPLASTIC"/>
    <property type="match status" value="1"/>
</dbReference>
<dbReference type="GO" id="GO:0044183">
    <property type="term" value="F:protein folding chaperone"/>
    <property type="evidence" value="ECO:0007669"/>
    <property type="project" value="TreeGrafter"/>
</dbReference>
<dbReference type="InterPro" id="IPR001179">
    <property type="entry name" value="PPIase_FKBP_dom"/>
</dbReference>
<dbReference type="SUPFAM" id="SSF54534">
    <property type="entry name" value="FKBP-like"/>
    <property type="match status" value="1"/>
</dbReference>
<evidence type="ECO:0000256" key="3">
    <source>
        <dbReference type="ARBA" id="ARBA00013194"/>
    </source>
</evidence>
<evidence type="ECO:0000256" key="4">
    <source>
        <dbReference type="ARBA" id="ARBA00016902"/>
    </source>
</evidence>
<comment type="caution">
    <text evidence="16">The sequence shown here is derived from an EMBL/GenBank/DDBJ whole genome shotgun (WGS) entry which is preliminary data.</text>
</comment>
<evidence type="ECO:0000313" key="16">
    <source>
        <dbReference type="EMBL" id="TVO65497.1"/>
    </source>
</evidence>
<dbReference type="InterPro" id="IPR027304">
    <property type="entry name" value="Trigger_fact/SurA_dom_sf"/>
</dbReference>
<evidence type="ECO:0000256" key="7">
    <source>
        <dbReference type="ARBA" id="ARBA00023186"/>
    </source>
</evidence>
<keyword evidence="9 11" id="KW-0131">Cell cycle</keyword>
<dbReference type="EMBL" id="VMKP01000002">
    <property type="protein sequence ID" value="TVO65497.1"/>
    <property type="molecule type" value="Genomic_DNA"/>
</dbReference>
<dbReference type="NCBIfam" id="TIGR00115">
    <property type="entry name" value="tig"/>
    <property type="match status" value="1"/>
</dbReference>
<dbReference type="GO" id="GO:0003755">
    <property type="term" value="F:peptidyl-prolyl cis-trans isomerase activity"/>
    <property type="evidence" value="ECO:0007669"/>
    <property type="project" value="UniProtKB-UniRule"/>
</dbReference>
<dbReference type="InterPro" id="IPR037041">
    <property type="entry name" value="Trigger_fac_C_sf"/>
</dbReference>
<dbReference type="Pfam" id="PF05698">
    <property type="entry name" value="Trigger_C"/>
    <property type="match status" value="1"/>
</dbReference>
<dbReference type="FunFam" id="3.10.50.40:FF:000001">
    <property type="entry name" value="Trigger factor"/>
    <property type="match status" value="1"/>
</dbReference>
<evidence type="ECO:0000256" key="11">
    <source>
        <dbReference type="HAMAP-Rule" id="MF_00303"/>
    </source>
</evidence>
<dbReference type="PROSITE" id="PS50059">
    <property type="entry name" value="FKBP_PPIASE"/>
    <property type="match status" value="1"/>
</dbReference>
<evidence type="ECO:0000256" key="2">
    <source>
        <dbReference type="ARBA" id="ARBA00005464"/>
    </source>
</evidence>
<evidence type="ECO:0000256" key="14">
    <source>
        <dbReference type="SAM" id="MobiDB-lite"/>
    </source>
</evidence>
<dbReference type="GO" id="GO:0005737">
    <property type="term" value="C:cytoplasm"/>
    <property type="evidence" value="ECO:0007669"/>
    <property type="project" value="UniProtKB-SubCell"/>
</dbReference>
<dbReference type="RefSeq" id="WP_144347721.1">
    <property type="nucleotide sequence ID" value="NZ_VMKP01000002.1"/>
</dbReference>
<keyword evidence="7 11" id="KW-0143">Chaperone</keyword>
<dbReference type="InterPro" id="IPR046357">
    <property type="entry name" value="PPIase_dom_sf"/>
</dbReference>
<dbReference type="EC" id="5.2.1.8" evidence="3 11"/>
<evidence type="ECO:0000256" key="10">
    <source>
        <dbReference type="ARBA" id="ARBA00029986"/>
    </source>
</evidence>
<dbReference type="InterPro" id="IPR005215">
    <property type="entry name" value="Trig_fac"/>
</dbReference>
<comment type="subcellular location">
    <subcellularLocation>
        <location evidence="11">Cytoplasm</location>
    </subcellularLocation>
    <text evidence="11">About half TF is bound to the ribosome near the polypeptide exit tunnel while the other half is free in the cytoplasm.</text>
</comment>
<dbReference type="Gene3D" id="3.30.70.1050">
    <property type="entry name" value="Trigger factor ribosome-binding domain"/>
    <property type="match status" value="1"/>
</dbReference>
<evidence type="ECO:0000256" key="6">
    <source>
        <dbReference type="ARBA" id="ARBA00023110"/>
    </source>
</evidence>
<dbReference type="PANTHER" id="PTHR30560">
    <property type="entry name" value="TRIGGER FACTOR CHAPERONE AND PEPTIDYL-PROLYL CIS/TRANS ISOMERASE"/>
    <property type="match status" value="1"/>
</dbReference>
<dbReference type="SUPFAM" id="SSF102735">
    <property type="entry name" value="Trigger factor ribosome-binding domain"/>
    <property type="match status" value="1"/>
</dbReference>
<proteinExistence type="inferred from homology"/>
<evidence type="ECO:0000256" key="13">
    <source>
        <dbReference type="RuleBase" id="RU003914"/>
    </source>
</evidence>
<feature type="compositionally biased region" description="Basic and acidic residues" evidence="14">
    <location>
        <begin position="438"/>
        <end position="447"/>
    </location>
</feature>
<organism evidence="16 17">
    <name type="scientific">Spiribacter aquaticus</name>
    <dbReference type="NCBI Taxonomy" id="1935996"/>
    <lineage>
        <taxon>Bacteria</taxon>
        <taxon>Pseudomonadati</taxon>
        <taxon>Pseudomonadota</taxon>
        <taxon>Gammaproteobacteria</taxon>
        <taxon>Chromatiales</taxon>
        <taxon>Ectothiorhodospiraceae</taxon>
        <taxon>Spiribacter</taxon>
    </lineage>
</organism>
<dbReference type="AlphaFoldDB" id="A0A557RK25"/>
<gene>
    <name evidence="11" type="primary">tig</name>
    <name evidence="16" type="ORF">FPL11_05335</name>
</gene>
<dbReference type="InterPro" id="IPR008881">
    <property type="entry name" value="Trigger_fac_ribosome-bd_bac"/>
</dbReference>
<dbReference type="SUPFAM" id="SSF109998">
    <property type="entry name" value="Triger factor/SurA peptide-binding domain-like"/>
    <property type="match status" value="1"/>
</dbReference>
<dbReference type="Pfam" id="PF05697">
    <property type="entry name" value="Trigger_N"/>
    <property type="match status" value="1"/>
</dbReference>
<dbReference type="PIRSF" id="PIRSF003095">
    <property type="entry name" value="Trigger_factor"/>
    <property type="match status" value="1"/>
</dbReference>
<dbReference type="Gene3D" id="1.10.3120.10">
    <property type="entry name" value="Trigger factor, C-terminal domain"/>
    <property type="match status" value="1"/>
</dbReference>
<keyword evidence="11" id="KW-0963">Cytoplasm</keyword>
<comment type="function">
    <text evidence="11">Involved in protein export. Acts as a chaperone by maintaining the newly synthesized protein in an open conformation. Functions as a peptidyl-prolyl cis-trans isomerase.</text>
</comment>
<dbReference type="InterPro" id="IPR008880">
    <property type="entry name" value="Trigger_fac_C"/>
</dbReference>
<feature type="domain" description="PPIase FKBP-type" evidence="15">
    <location>
        <begin position="161"/>
        <end position="246"/>
    </location>
</feature>
<comment type="catalytic activity">
    <reaction evidence="1 11 12">
        <text>[protein]-peptidylproline (omega=180) = [protein]-peptidylproline (omega=0)</text>
        <dbReference type="Rhea" id="RHEA:16237"/>
        <dbReference type="Rhea" id="RHEA-COMP:10747"/>
        <dbReference type="Rhea" id="RHEA-COMP:10748"/>
        <dbReference type="ChEBI" id="CHEBI:83833"/>
        <dbReference type="ChEBI" id="CHEBI:83834"/>
        <dbReference type="EC" id="5.2.1.8"/>
    </reaction>
</comment>
<evidence type="ECO:0000313" key="17">
    <source>
        <dbReference type="Proteomes" id="UP000316688"/>
    </source>
</evidence>
<dbReference type="GO" id="GO:0015031">
    <property type="term" value="P:protein transport"/>
    <property type="evidence" value="ECO:0007669"/>
    <property type="project" value="UniProtKB-UniRule"/>
</dbReference>
<feature type="region of interest" description="Disordered" evidence="14">
    <location>
        <begin position="425"/>
        <end position="447"/>
    </location>
</feature>
<evidence type="ECO:0000259" key="15">
    <source>
        <dbReference type="PROSITE" id="PS50059"/>
    </source>
</evidence>
<keyword evidence="8 11" id="KW-0413">Isomerase</keyword>
<dbReference type="GO" id="GO:0043022">
    <property type="term" value="F:ribosome binding"/>
    <property type="evidence" value="ECO:0007669"/>
    <property type="project" value="TreeGrafter"/>
</dbReference>
<comment type="domain">
    <text evidence="11">Consists of 3 domains; the N-terminus binds the ribosome, the middle domain has PPIase activity, while the C-terminus has intrinsic chaperone activity on its own.</text>
</comment>